<comment type="subcellular location">
    <subcellularLocation>
        <location evidence="1 6">Membrane</location>
        <topology evidence="1 6">Multi-pass membrane protein</topology>
    </subcellularLocation>
</comment>
<feature type="transmembrane region" description="Helical" evidence="6">
    <location>
        <begin position="297"/>
        <end position="317"/>
    </location>
</feature>
<keyword evidence="5 6" id="KW-0472">Membrane</keyword>
<feature type="transmembrane region" description="Helical" evidence="6">
    <location>
        <begin position="90"/>
        <end position="110"/>
    </location>
</feature>
<dbReference type="Proteomes" id="UP000235220">
    <property type="component" value="Chromosome 11"/>
</dbReference>
<feature type="domain" description="EamA" evidence="7">
    <location>
        <begin position="30"/>
        <end position="164"/>
    </location>
</feature>
<dbReference type="AlphaFoldDB" id="A0A2I4DFG6"/>
<dbReference type="InterPro" id="IPR030184">
    <property type="entry name" value="WAT1-related"/>
</dbReference>
<feature type="domain" description="EamA" evidence="7">
    <location>
        <begin position="204"/>
        <end position="341"/>
    </location>
</feature>
<evidence type="ECO:0000259" key="7">
    <source>
        <dbReference type="Pfam" id="PF00892"/>
    </source>
</evidence>
<keyword evidence="4 6" id="KW-1133">Transmembrane helix</keyword>
<proteinExistence type="inferred from homology"/>
<dbReference type="SUPFAM" id="SSF103481">
    <property type="entry name" value="Multidrug resistance efflux transporter EmrE"/>
    <property type="match status" value="2"/>
</dbReference>
<sequence length="386" mass="42581">MLALTLPYSQILLTSWRSSMGWLDDYKPAMAMVGLQFIYAGLALFTRVALVRGMSPRVYVVYRQAIATLVMAPIACFARRRNPGRISLGLKSFSLIFVASLVGVTANQNFYFEGLYLASSTAASATINLIPAITFVMATTVGMEKINIRSLRSIAKIMGTIFCVIGSISMALLKGPKLFINMTELLPSKSSMVTGGDHNYNWLLGCLSLFGSSCFWSFWVIMQVPISASVPDHIYSSTWMLFLAMLQAAMVTLVLEHEPEAWYLHSFVELGCCLFGGIGSAVTFFVQAWCISQRGPLFSAMFFPLCTVMTTVLAYMFLHEELYTGSLLGAFAVIIGLYVVLWGKAEDLQDHQIIKEESTSKLQHDEASGKIISSTVLDMEEPLLLS</sequence>
<feature type="transmembrane region" description="Helical" evidence="6">
    <location>
        <begin position="122"/>
        <end position="142"/>
    </location>
</feature>
<accession>A0A2I4DFG6</accession>
<gene>
    <name evidence="9" type="primary">LOC108979642</name>
</gene>
<dbReference type="GO" id="GO:0022857">
    <property type="term" value="F:transmembrane transporter activity"/>
    <property type="evidence" value="ECO:0007669"/>
    <property type="project" value="InterPro"/>
</dbReference>
<name>A0A2I4DFG6_JUGRE</name>
<dbReference type="GeneID" id="108979642"/>
<keyword evidence="3 6" id="KW-0812">Transmembrane</keyword>
<dbReference type="KEGG" id="jre:108979642"/>
<feature type="transmembrane region" description="Helical" evidence="6">
    <location>
        <begin position="323"/>
        <end position="343"/>
    </location>
</feature>
<dbReference type="InterPro" id="IPR037185">
    <property type="entry name" value="EmrE-like"/>
</dbReference>
<evidence type="ECO:0000256" key="1">
    <source>
        <dbReference type="ARBA" id="ARBA00004141"/>
    </source>
</evidence>
<evidence type="ECO:0000313" key="8">
    <source>
        <dbReference type="Proteomes" id="UP000235220"/>
    </source>
</evidence>
<comment type="similarity">
    <text evidence="2 6">Belongs to the drug/metabolite transporter (DMT) superfamily. Plant drug/metabolite exporter (P-DME) (TC 2.A.7.4) family.</text>
</comment>
<dbReference type="OrthoDB" id="1728340at2759"/>
<feature type="transmembrane region" description="Helical" evidence="6">
    <location>
        <begin position="154"/>
        <end position="173"/>
    </location>
</feature>
<feature type="transmembrane region" description="Helical" evidence="6">
    <location>
        <begin position="234"/>
        <end position="255"/>
    </location>
</feature>
<feature type="transmembrane region" description="Helical" evidence="6">
    <location>
        <begin position="261"/>
        <end position="285"/>
    </location>
</feature>
<dbReference type="PANTHER" id="PTHR31218">
    <property type="entry name" value="WAT1-RELATED PROTEIN"/>
    <property type="match status" value="1"/>
</dbReference>
<organism evidence="8 9">
    <name type="scientific">Juglans regia</name>
    <name type="common">English walnut</name>
    <dbReference type="NCBI Taxonomy" id="51240"/>
    <lineage>
        <taxon>Eukaryota</taxon>
        <taxon>Viridiplantae</taxon>
        <taxon>Streptophyta</taxon>
        <taxon>Embryophyta</taxon>
        <taxon>Tracheophyta</taxon>
        <taxon>Spermatophyta</taxon>
        <taxon>Magnoliopsida</taxon>
        <taxon>eudicotyledons</taxon>
        <taxon>Gunneridae</taxon>
        <taxon>Pentapetalae</taxon>
        <taxon>rosids</taxon>
        <taxon>fabids</taxon>
        <taxon>Fagales</taxon>
        <taxon>Juglandaceae</taxon>
        <taxon>Juglans</taxon>
    </lineage>
</organism>
<dbReference type="InterPro" id="IPR000620">
    <property type="entry name" value="EamA_dom"/>
</dbReference>
<protein>
    <recommendedName>
        <fullName evidence="6">WAT1-related protein</fullName>
    </recommendedName>
</protein>
<evidence type="ECO:0000313" key="9">
    <source>
        <dbReference type="RefSeq" id="XP_018805895.2"/>
    </source>
</evidence>
<reference evidence="9" key="1">
    <citation type="submission" date="2025-08" db="UniProtKB">
        <authorList>
            <consortium name="RefSeq"/>
        </authorList>
    </citation>
    <scope>IDENTIFICATION</scope>
    <source>
        <tissue evidence="9">Leaves</tissue>
    </source>
</reference>
<keyword evidence="8" id="KW-1185">Reference proteome</keyword>
<evidence type="ECO:0000256" key="4">
    <source>
        <dbReference type="ARBA" id="ARBA00022989"/>
    </source>
</evidence>
<evidence type="ECO:0000256" key="2">
    <source>
        <dbReference type="ARBA" id="ARBA00007635"/>
    </source>
</evidence>
<dbReference type="Pfam" id="PF00892">
    <property type="entry name" value="EamA"/>
    <property type="match status" value="2"/>
</dbReference>
<feature type="transmembrane region" description="Helical" evidence="6">
    <location>
        <begin position="29"/>
        <end position="49"/>
    </location>
</feature>
<dbReference type="Gramene" id="Jr11_31180_p1">
    <property type="protein sequence ID" value="cds.Jr11_31180_p1"/>
    <property type="gene ID" value="Jr11_31180"/>
</dbReference>
<dbReference type="RefSeq" id="XP_018805895.2">
    <property type="nucleotide sequence ID" value="XM_018950350.2"/>
</dbReference>
<evidence type="ECO:0000256" key="3">
    <source>
        <dbReference type="ARBA" id="ARBA00022692"/>
    </source>
</evidence>
<evidence type="ECO:0000256" key="5">
    <source>
        <dbReference type="ARBA" id="ARBA00023136"/>
    </source>
</evidence>
<dbReference type="GO" id="GO:0005886">
    <property type="term" value="C:plasma membrane"/>
    <property type="evidence" value="ECO:0000318"/>
    <property type="project" value="GO_Central"/>
</dbReference>
<feature type="transmembrane region" description="Helical" evidence="6">
    <location>
        <begin position="200"/>
        <end position="222"/>
    </location>
</feature>
<evidence type="ECO:0000256" key="6">
    <source>
        <dbReference type="RuleBase" id="RU363077"/>
    </source>
</evidence>